<dbReference type="AlphaFoldDB" id="A0A164ZRM1"/>
<feature type="region of interest" description="Disordered" evidence="1">
    <location>
        <begin position="161"/>
        <end position="181"/>
    </location>
</feature>
<keyword evidence="3" id="KW-1185">Reference proteome</keyword>
<evidence type="ECO:0000313" key="3">
    <source>
        <dbReference type="Proteomes" id="UP000076722"/>
    </source>
</evidence>
<gene>
    <name evidence="2" type="ORF">SISNIDRAFT_462900</name>
</gene>
<dbReference type="Proteomes" id="UP000076722">
    <property type="component" value="Unassembled WGS sequence"/>
</dbReference>
<organism evidence="2 3">
    <name type="scientific">Sistotremastrum niveocremeum HHB9708</name>
    <dbReference type="NCBI Taxonomy" id="1314777"/>
    <lineage>
        <taxon>Eukaryota</taxon>
        <taxon>Fungi</taxon>
        <taxon>Dikarya</taxon>
        <taxon>Basidiomycota</taxon>
        <taxon>Agaricomycotina</taxon>
        <taxon>Agaricomycetes</taxon>
        <taxon>Sistotremastrales</taxon>
        <taxon>Sistotremastraceae</taxon>
        <taxon>Sertulicium</taxon>
        <taxon>Sertulicium niveocremeum</taxon>
    </lineage>
</organism>
<dbReference type="EMBL" id="KV419396">
    <property type="protein sequence ID" value="KZS97991.1"/>
    <property type="molecule type" value="Genomic_DNA"/>
</dbReference>
<sequence>MFQTMKENRNLESKGVPGLLKFCSEKVNFPLSSLSPDSSSVDYARSGTVGNRLLVNQSLPLTLIFTMGWKIHRAAFQEHRIQIAMQHSFWTNRPDTNFRVIKKPPIKVATTALNCSSALMTMRQHPVVITEKSRESTSSARPLAVLLQGICTSAIRVGTEHRPRLGTNDPQNITSSKSDAS</sequence>
<evidence type="ECO:0000313" key="2">
    <source>
        <dbReference type="EMBL" id="KZS97991.1"/>
    </source>
</evidence>
<proteinExistence type="predicted"/>
<reference evidence="2 3" key="1">
    <citation type="journal article" date="2016" name="Mol. Biol. Evol.">
        <title>Comparative Genomics of Early-Diverging Mushroom-Forming Fungi Provides Insights into the Origins of Lignocellulose Decay Capabilities.</title>
        <authorList>
            <person name="Nagy L.G."/>
            <person name="Riley R."/>
            <person name="Tritt A."/>
            <person name="Adam C."/>
            <person name="Daum C."/>
            <person name="Floudas D."/>
            <person name="Sun H."/>
            <person name="Yadav J.S."/>
            <person name="Pangilinan J."/>
            <person name="Larsson K.H."/>
            <person name="Matsuura K."/>
            <person name="Barry K."/>
            <person name="Labutti K."/>
            <person name="Kuo R."/>
            <person name="Ohm R.A."/>
            <person name="Bhattacharya S.S."/>
            <person name="Shirouzu T."/>
            <person name="Yoshinaga Y."/>
            <person name="Martin F.M."/>
            <person name="Grigoriev I.V."/>
            <person name="Hibbett D.S."/>
        </authorList>
    </citation>
    <scope>NUCLEOTIDE SEQUENCE [LARGE SCALE GENOMIC DNA]</scope>
    <source>
        <strain evidence="2 3">HHB9708</strain>
    </source>
</reference>
<protein>
    <submittedName>
        <fullName evidence="2">Uncharacterized protein</fullName>
    </submittedName>
</protein>
<accession>A0A164ZRM1</accession>
<evidence type="ECO:0000256" key="1">
    <source>
        <dbReference type="SAM" id="MobiDB-lite"/>
    </source>
</evidence>
<feature type="compositionally biased region" description="Polar residues" evidence="1">
    <location>
        <begin position="168"/>
        <end position="181"/>
    </location>
</feature>
<name>A0A164ZRM1_9AGAM</name>